<reference evidence="1 2" key="1">
    <citation type="submission" date="2024-01" db="EMBL/GenBank/DDBJ databases">
        <title>The complete chloroplast genome sequence of Lithospermum erythrorhizon: insights into the phylogenetic relationship among Boraginaceae species and the maternal lineages of purple gromwells.</title>
        <authorList>
            <person name="Okada T."/>
            <person name="Watanabe K."/>
        </authorList>
    </citation>
    <scope>NUCLEOTIDE SEQUENCE [LARGE SCALE GENOMIC DNA]</scope>
</reference>
<evidence type="ECO:0000313" key="1">
    <source>
        <dbReference type="EMBL" id="GAA0173598.1"/>
    </source>
</evidence>
<sequence>MLEYGLRLPANEILATVGQAPAQVIYNSWVLLTAFQVACHVAAVKTSVDLFQYMCKIATSNRDYIYFSQRDNKNLTLIYLLSYLTNVYPIWDTAGQERFQSLSCALVYDVNVQKSFDWIDVNGGNSQVVSSAVQRCIVYSPTLFAFHVPIQLVLFIDNLDAA</sequence>
<dbReference type="EMBL" id="BAABME010008678">
    <property type="protein sequence ID" value="GAA0173598.1"/>
    <property type="molecule type" value="Genomic_DNA"/>
</dbReference>
<evidence type="ECO:0000313" key="2">
    <source>
        <dbReference type="Proteomes" id="UP001454036"/>
    </source>
</evidence>
<keyword evidence="2" id="KW-1185">Reference proteome</keyword>
<dbReference type="Proteomes" id="UP001454036">
    <property type="component" value="Unassembled WGS sequence"/>
</dbReference>
<protein>
    <submittedName>
        <fullName evidence="1">Uncharacterized protein</fullName>
    </submittedName>
</protein>
<comment type="caution">
    <text evidence="1">The sequence shown here is derived from an EMBL/GenBank/DDBJ whole genome shotgun (WGS) entry which is preliminary data.</text>
</comment>
<proteinExistence type="predicted"/>
<name>A0AAV3RF73_LITER</name>
<dbReference type="AlphaFoldDB" id="A0AAV3RF73"/>
<gene>
    <name evidence="1" type="ORF">LIER_27179</name>
</gene>
<accession>A0AAV3RF73</accession>
<organism evidence="1 2">
    <name type="scientific">Lithospermum erythrorhizon</name>
    <name type="common">Purple gromwell</name>
    <name type="synonym">Lithospermum officinale var. erythrorhizon</name>
    <dbReference type="NCBI Taxonomy" id="34254"/>
    <lineage>
        <taxon>Eukaryota</taxon>
        <taxon>Viridiplantae</taxon>
        <taxon>Streptophyta</taxon>
        <taxon>Embryophyta</taxon>
        <taxon>Tracheophyta</taxon>
        <taxon>Spermatophyta</taxon>
        <taxon>Magnoliopsida</taxon>
        <taxon>eudicotyledons</taxon>
        <taxon>Gunneridae</taxon>
        <taxon>Pentapetalae</taxon>
        <taxon>asterids</taxon>
        <taxon>lamiids</taxon>
        <taxon>Boraginales</taxon>
        <taxon>Boraginaceae</taxon>
        <taxon>Boraginoideae</taxon>
        <taxon>Lithospermeae</taxon>
        <taxon>Lithospermum</taxon>
    </lineage>
</organism>